<accession>A0A451BDM8</accession>
<reference evidence="3" key="1">
    <citation type="submission" date="2019-02" db="EMBL/GenBank/DDBJ databases">
        <authorList>
            <person name="Gruber-Vodicka R. H."/>
            <person name="Seah K. B. B."/>
        </authorList>
    </citation>
    <scope>NUCLEOTIDE SEQUENCE</scope>
    <source>
        <strain evidence="1">BECK_BZ197</strain>
        <strain evidence="3">BECK_BZ198</strain>
        <strain evidence="2">BECK_BZ199</strain>
    </source>
</reference>
<dbReference type="EMBL" id="CAADFQ010000053">
    <property type="protein sequence ID" value="VFK33808.1"/>
    <property type="molecule type" value="Genomic_DNA"/>
</dbReference>
<sequence length="45" mass="5250">MQKVPMAILAGNLRIDRFTFCKEEYQYLIYEVKDPSKGETQNPSP</sequence>
<dbReference type="AlphaFoldDB" id="A0A451BDM8"/>
<dbReference type="EMBL" id="CAADFO010000017">
    <property type="protein sequence ID" value="VFK25928.1"/>
    <property type="molecule type" value="Genomic_DNA"/>
</dbReference>
<name>A0A451BDM8_9GAMM</name>
<proteinExistence type="predicted"/>
<evidence type="ECO:0000313" key="2">
    <source>
        <dbReference type="EMBL" id="VFK33808.1"/>
    </source>
</evidence>
<evidence type="ECO:0000313" key="3">
    <source>
        <dbReference type="EMBL" id="VFK76396.1"/>
    </source>
</evidence>
<gene>
    <name evidence="1" type="ORF">BECKMB1821G_GA0114241_10171</name>
    <name evidence="3" type="ORF">BECKMB1821H_GA0114242_105431</name>
    <name evidence="2" type="ORF">BECKMB1821I_GA0114274_105331</name>
</gene>
<organism evidence="3">
    <name type="scientific">Candidatus Kentrum sp. MB</name>
    <dbReference type="NCBI Taxonomy" id="2138164"/>
    <lineage>
        <taxon>Bacteria</taxon>
        <taxon>Pseudomonadati</taxon>
        <taxon>Pseudomonadota</taxon>
        <taxon>Gammaproteobacteria</taxon>
        <taxon>Candidatus Kentrum</taxon>
    </lineage>
</organism>
<protein>
    <submittedName>
        <fullName evidence="3">Uncharacterized protein</fullName>
    </submittedName>
</protein>
<evidence type="ECO:0000313" key="1">
    <source>
        <dbReference type="EMBL" id="VFK25928.1"/>
    </source>
</evidence>
<dbReference type="EMBL" id="CAADGH010000054">
    <property type="protein sequence ID" value="VFK76396.1"/>
    <property type="molecule type" value="Genomic_DNA"/>
</dbReference>